<dbReference type="GO" id="GO:0000160">
    <property type="term" value="P:phosphorelay signal transduction system"/>
    <property type="evidence" value="ECO:0007669"/>
    <property type="project" value="InterPro"/>
</dbReference>
<comment type="caution">
    <text evidence="3">The sequence shown here is derived from an EMBL/GenBank/DDBJ whole genome shotgun (WGS) entry which is preliminary data.</text>
</comment>
<dbReference type="AlphaFoldDB" id="A0A9X1H817"/>
<name>A0A9X1H817_9FLAO</name>
<evidence type="ECO:0000256" key="1">
    <source>
        <dbReference type="PROSITE-ProRule" id="PRU00169"/>
    </source>
</evidence>
<evidence type="ECO:0000313" key="3">
    <source>
        <dbReference type="EMBL" id="MBZ4033778.1"/>
    </source>
</evidence>
<accession>A0A9X1H817</accession>
<organism evidence="3 4">
    <name type="scientific">Flavobacterium potami</name>
    <dbReference type="NCBI Taxonomy" id="2872310"/>
    <lineage>
        <taxon>Bacteria</taxon>
        <taxon>Pseudomonadati</taxon>
        <taxon>Bacteroidota</taxon>
        <taxon>Flavobacteriia</taxon>
        <taxon>Flavobacteriales</taxon>
        <taxon>Flavobacteriaceae</taxon>
        <taxon>Flavobacterium</taxon>
    </lineage>
</organism>
<keyword evidence="1" id="KW-0597">Phosphoprotein</keyword>
<dbReference type="SMART" id="SM00448">
    <property type="entry name" value="REC"/>
    <property type="match status" value="1"/>
</dbReference>
<protein>
    <submittedName>
        <fullName evidence="3">Response regulator</fullName>
    </submittedName>
</protein>
<proteinExistence type="predicted"/>
<reference evidence="3 4" key="1">
    <citation type="journal article" date="2023" name="Antonie Van Leeuwenhoek">
        <title>Flavobacterium potami sp. nov., a multi-metal resistance genes harbouring bacterium isolated from shallow river silt.</title>
        <authorList>
            <person name="Li S."/>
            <person name="Mao S."/>
            <person name="Mu W."/>
            <person name="Guo B."/>
            <person name="Li C."/>
            <person name="Zhu Q."/>
            <person name="Hou X."/>
            <person name="Zhao Y."/>
            <person name="Wei S."/>
            <person name="Liu H."/>
            <person name="Liu A."/>
        </authorList>
    </citation>
    <scope>NUCLEOTIDE SEQUENCE [LARGE SCALE GENOMIC DNA]</scope>
    <source>
        <strain evidence="3 4">17A</strain>
    </source>
</reference>
<keyword evidence="4" id="KW-1185">Reference proteome</keyword>
<sequence>MLYRSILLIDDDREDAELFMEAVDQLNKNILLRWESSPQTALEELRGSDKLPELIFLDFNMPRINGLELLVSLKNDARLKDIPVVMISTPSADFMKSKIGQHNILAYISKPNSFGELLSQLDSLLQPKPF</sequence>
<dbReference type="RefSeq" id="WP_223704587.1">
    <property type="nucleotide sequence ID" value="NZ_JAINUY010000001.1"/>
</dbReference>
<dbReference type="InterPro" id="IPR052893">
    <property type="entry name" value="TCS_response_regulator"/>
</dbReference>
<dbReference type="PANTHER" id="PTHR44520:SF2">
    <property type="entry name" value="RESPONSE REGULATOR RCP1"/>
    <property type="match status" value="1"/>
</dbReference>
<dbReference type="InterPro" id="IPR011006">
    <property type="entry name" value="CheY-like_superfamily"/>
</dbReference>
<feature type="modified residue" description="4-aspartylphosphate" evidence="1">
    <location>
        <position position="58"/>
    </location>
</feature>
<dbReference type="Pfam" id="PF00072">
    <property type="entry name" value="Response_reg"/>
    <property type="match status" value="1"/>
</dbReference>
<gene>
    <name evidence="3" type="ORF">K6T82_03310</name>
</gene>
<evidence type="ECO:0000313" key="4">
    <source>
        <dbReference type="Proteomes" id="UP001139366"/>
    </source>
</evidence>
<dbReference type="InterPro" id="IPR001789">
    <property type="entry name" value="Sig_transdc_resp-reg_receiver"/>
</dbReference>
<dbReference type="SUPFAM" id="SSF52172">
    <property type="entry name" value="CheY-like"/>
    <property type="match status" value="1"/>
</dbReference>
<dbReference type="PANTHER" id="PTHR44520">
    <property type="entry name" value="RESPONSE REGULATOR RCP1-RELATED"/>
    <property type="match status" value="1"/>
</dbReference>
<dbReference type="Gene3D" id="3.40.50.2300">
    <property type="match status" value="1"/>
</dbReference>
<evidence type="ECO:0000259" key="2">
    <source>
        <dbReference type="PROSITE" id="PS50110"/>
    </source>
</evidence>
<dbReference type="PROSITE" id="PS50110">
    <property type="entry name" value="RESPONSE_REGULATORY"/>
    <property type="match status" value="1"/>
</dbReference>
<feature type="domain" description="Response regulatory" evidence="2">
    <location>
        <begin position="5"/>
        <end position="125"/>
    </location>
</feature>
<dbReference type="EMBL" id="JAINUY010000001">
    <property type="protein sequence ID" value="MBZ4033778.1"/>
    <property type="molecule type" value="Genomic_DNA"/>
</dbReference>
<dbReference type="Proteomes" id="UP001139366">
    <property type="component" value="Unassembled WGS sequence"/>
</dbReference>